<organism evidence="2 3">
    <name type="scientific">Candidatus Sungbacteria bacterium RIFCSPLOWO2_01_FULL_47_10</name>
    <dbReference type="NCBI Taxonomy" id="1802276"/>
    <lineage>
        <taxon>Bacteria</taxon>
        <taxon>Candidatus Sungiibacteriota</taxon>
    </lineage>
</organism>
<proteinExistence type="predicted"/>
<name>A0A1G2L5A4_9BACT</name>
<keyword evidence="1" id="KW-0732">Signal</keyword>
<feature type="signal peptide" evidence="1">
    <location>
        <begin position="1"/>
        <end position="25"/>
    </location>
</feature>
<feature type="chain" id="PRO_5009583503" description="DUF11 domain-containing protein" evidence="1">
    <location>
        <begin position="26"/>
        <end position="202"/>
    </location>
</feature>
<evidence type="ECO:0000313" key="3">
    <source>
        <dbReference type="Proteomes" id="UP000177982"/>
    </source>
</evidence>
<protein>
    <recommendedName>
        <fullName evidence="4">DUF11 domain-containing protein</fullName>
    </recommendedName>
</protein>
<dbReference type="Proteomes" id="UP000177982">
    <property type="component" value="Unassembled WGS sequence"/>
</dbReference>
<dbReference type="EMBL" id="MHQO01000022">
    <property type="protein sequence ID" value="OHA06845.1"/>
    <property type="molecule type" value="Genomic_DNA"/>
</dbReference>
<comment type="caution">
    <text evidence="2">The sequence shown here is derived from an EMBL/GenBank/DDBJ whole genome shotgun (WGS) entry which is preliminary data.</text>
</comment>
<dbReference type="AlphaFoldDB" id="A0A1G2L5A4"/>
<evidence type="ECO:0008006" key="4">
    <source>
        <dbReference type="Google" id="ProtNLM"/>
    </source>
</evidence>
<sequence>MKKDAAIFLLFPLTVLLAVPFFASAEAMKTGNHTGEERFLEYSIEYLDPQGVTTVDSLGIWFKPFYYGWSFLPTIVPEKYFDNYPLYFSGDILNFRVRLKNTGKRVFENIKIIAIQERLNPSGLKGADIGDQNTSKWFVERLGPGEIITLNGSFAIPYSGESGLDQTHLQIMHWPNEDFTREVGPGRIIIDDFQAGIWCPTA</sequence>
<reference evidence="2 3" key="1">
    <citation type="journal article" date="2016" name="Nat. Commun.">
        <title>Thousands of microbial genomes shed light on interconnected biogeochemical processes in an aquifer system.</title>
        <authorList>
            <person name="Anantharaman K."/>
            <person name="Brown C.T."/>
            <person name="Hug L.A."/>
            <person name="Sharon I."/>
            <person name="Castelle C.J."/>
            <person name="Probst A.J."/>
            <person name="Thomas B.C."/>
            <person name="Singh A."/>
            <person name="Wilkins M.J."/>
            <person name="Karaoz U."/>
            <person name="Brodie E.L."/>
            <person name="Williams K.H."/>
            <person name="Hubbard S.S."/>
            <person name="Banfield J.F."/>
        </authorList>
    </citation>
    <scope>NUCLEOTIDE SEQUENCE [LARGE SCALE GENOMIC DNA]</scope>
</reference>
<accession>A0A1G2L5A4</accession>
<gene>
    <name evidence="2" type="ORF">A2934_00595</name>
</gene>
<evidence type="ECO:0000256" key="1">
    <source>
        <dbReference type="SAM" id="SignalP"/>
    </source>
</evidence>
<evidence type="ECO:0000313" key="2">
    <source>
        <dbReference type="EMBL" id="OHA06845.1"/>
    </source>
</evidence>